<feature type="domain" description="Alcohol dehydrogenase iron-type/glycerol dehydrogenase GldA" evidence="5">
    <location>
        <begin position="9"/>
        <end position="176"/>
    </location>
</feature>
<dbReference type="Gene3D" id="1.20.1090.10">
    <property type="entry name" value="Dehydroquinate synthase-like - alpha domain"/>
    <property type="match status" value="1"/>
</dbReference>
<dbReference type="FunFam" id="1.20.1090.10:FF:000001">
    <property type="entry name" value="Aldehyde-alcohol dehydrogenase"/>
    <property type="match status" value="1"/>
</dbReference>
<gene>
    <name evidence="7" type="ORF">OU5_6043</name>
</gene>
<keyword evidence="3" id="KW-0560">Oxidoreductase</keyword>
<dbReference type="PANTHER" id="PTHR11496">
    <property type="entry name" value="ALCOHOL DEHYDROGENASE"/>
    <property type="match status" value="1"/>
</dbReference>
<dbReference type="FunFam" id="3.40.50.1970:FF:000003">
    <property type="entry name" value="Alcohol dehydrogenase, iron-containing"/>
    <property type="match status" value="1"/>
</dbReference>
<dbReference type="GO" id="GO:0046872">
    <property type="term" value="F:metal ion binding"/>
    <property type="evidence" value="ECO:0007669"/>
    <property type="project" value="InterPro"/>
</dbReference>
<dbReference type="PANTHER" id="PTHR11496:SF102">
    <property type="entry name" value="ALCOHOL DEHYDROGENASE 4"/>
    <property type="match status" value="1"/>
</dbReference>
<evidence type="ECO:0000256" key="4">
    <source>
        <dbReference type="ARBA" id="ARBA00023027"/>
    </source>
</evidence>
<feature type="domain" description="Fe-containing alcohol dehydrogenase-like C-terminal" evidence="6">
    <location>
        <begin position="188"/>
        <end position="383"/>
    </location>
</feature>
<dbReference type="InterPro" id="IPR039697">
    <property type="entry name" value="Alcohol_dehydrogenase_Fe"/>
</dbReference>
<organism evidence="7 8">
    <name type="scientific">Pseudomonas mandelii JR-1</name>
    <dbReference type="NCBI Taxonomy" id="1147786"/>
    <lineage>
        <taxon>Bacteria</taxon>
        <taxon>Pseudomonadati</taxon>
        <taxon>Pseudomonadota</taxon>
        <taxon>Gammaproteobacteria</taxon>
        <taxon>Pseudomonadales</taxon>
        <taxon>Pseudomonadaceae</taxon>
        <taxon>Pseudomonas</taxon>
    </lineage>
</organism>
<evidence type="ECO:0000256" key="2">
    <source>
        <dbReference type="ARBA" id="ARBA00007358"/>
    </source>
</evidence>
<dbReference type="InterPro" id="IPR018211">
    <property type="entry name" value="ADH_Fe_CS"/>
</dbReference>
<evidence type="ECO:0000256" key="1">
    <source>
        <dbReference type="ARBA" id="ARBA00001962"/>
    </source>
</evidence>
<dbReference type="InterPro" id="IPR056798">
    <property type="entry name" value="ADH_Fe_C"/>
</dbReference>
<evidence type="ECO:0000259" key="5">
    <source>
        <dbReference type="Pfam" id="PF00465"/>
    </source>
</evidence>
<name>A0A024EJX3_9PSED</name>
<dbReference type="OrthoDB" id="9815791at2"/>
<evidence type="ECO:0000259" key="6">
    <source>
        <dbReference type="Pfam" id="PF25137"/>
    </source>
</evidence>
<keyword evidence="4" id="KW-0520">NAD</keyword>
<dbReference type="KEGG" id="pman:OU5_6043"/>
<dbReference type="InterPro" id="IPR001670">
    <property type="entry name" value="ADH_Fe/GldA"/>
</dbReference>
<dbReference type="CDD" id="cd08551">
    <property type="entry name" value="Fe-ADH"/>
    <property type="match status" value="1"/>
</dbReference>
<comment type="similarity">
    <text evidence="2">Belongs to the iron-containing alcohol dehydrogenase family.</text>
</comment>
<evidence type="ECO:0000313" key="7">
    <source>
        <dbReference type="EMBL" id="AHZ73122.1"/>
    </source>
</evidence>
<proteinExistence type="inferred from homology"/>
<dbReference type="EMBL" id="CP005960">
    <property type="protein sequence ID" value="AHZ73122.1"/>
    <property type="molecule type" value="Genomic_DNA"/>
</dbReference>
<dbReference type="Gene3D" id="3.40.50.1970">
    <property type="match status" value="1"/>
</dbReference>
<evidence type="ECO:0000313" key="8">
    <source>
        <dbReference type="Proteomes" id="UP000026913"/>
    </source>
</evidence>
<dbReference type="RefSeq" id="WP_010455262.1">
    <property type="nucleotide sequence ID" value="NZ_CP005960.1"/>
</dbReference>
<dbReference type="HOGENOM" id="CLU_007207_0_0_6"/>
<dbReference type="PROSITE" id="PS00913">
    <property type="entry name" value="ADH_IRON_1"/>
    <property type="match status" value="1"/>
</dbReference>
<comment type="cofactor">
    <cofactor evidence="1">
        <name>Fe cation</name>
        <dbReference type="ChEBI" id="CHEBI:24875"/>
    </cofactor>
</comment>
<accession>A0A024EJX3</accession>
<dbReference type="AlphaFoldDB" id="A0A024EJX3"/>
<reference evidence="7 8" key="1">
    <citation type="journal article" date="2012" name="J. Bacteriol.">
        <title>Genome sequence of cold-adapted Pseudomonas mandelii strain JR-1.</title>
        <authorList>
            <person name="Jang S.H."/>
            <person name="Kim J."/>
            <person name="Kim J."/>
            <person name="Hong S."/>
            <person name="Lee C."/>
        </authorList>
    </citation>
    <scope>NUCLEOTIDE SEQUENCE [LARGE SCALE GENOMIC DNA]</scope>
    <source>
        <strain evidence="7 8">JR-1</strain>
    </source>
</reference>
<dbReference type="Pfam" id="PF25137">
    <property type="entry name" value="ADH_Fe_C"/>
    <property type="match status" value="1"/>
</dbReference>
<protein>
    <submittedName>
        <fullName evidence="7">Iron-containing alcohol dehydrogenase</fullName>
    </submittedName>
</protein>
<evidence type="ECO:0000256" key="3">
    <source>
        <dbReference type="ARBA" id="ARBA00023002"/>
    </source>
</evidence>
<sequence length="388" mass="41209">MNPFQFYFPTTLKSGNGLVRQAGALLKPHVRKKLLVVTDTGLMASGVMEGFFASLAESDIGYEVFSGVEPNPTTDVLERAVAFLKNHDCDSVIGVGGGSSIDTAKGVAAMATNPGNILDYEGYDKLLHPPLPIFAIPTTSGTGSECTASTVFTNTKTLFKTVIISPALFPKLAILDAELTLKLPPSITAATGMDALTHAIESYVSKQANPVSQALALQAIKMICTHLPKAFFSGSDLHAREQMLLGSFLAGVAFAQSKLGNVHAISHTFGGVFNIPHGIANATLLPYVIEYNLAACPELFREIAIAMGEDIDGLNLARAGHKVVDHVVALNKAIGIPDNIKDLGVDLDYMPQMVSDSMRSGNVLVNPRLTTAADIERIISNAWHGIHS</sequence>
<dbReference type="SUPFAM" id="SSF56796">
    <property type="entry name" value="Dehydroquinate synthase-like"/>
    <property type="match status" value="1"/>
</dbReference>
<dbReference type="Proteomes" id="UP000026913">
    <property type="component" value="Chromosome"/>
</dbReference>
<dbReference type="Pfam" id="PF00465">
    <property type="entry name" value="Fe-ADH"/>
    <property type="match status" value="1"/>
</dbReference>
<dbReference type="GO" id="GO:0004022">
    <property type="term" value="F:alcohol dehydrogenase (NAD+) activity"/>
    <property type="evidence" value="ECO:0007669"/>
    <property type="project" value="TreeGrafter"/>
</dbReference>